<evidence type="ECO:0000256" key="6">
    <source>
        <dbReference type="ARBA" id="ARBA00022692"/>
    </source>
</evidence>
<reference evidence="13" key="1">
    <citation type="submission" date="2019-08" db="EMBL/GenBank/DDBJ databases">
        <authorList>
            <person name="Kucharzyk K."/>
            <person name="Murdoch R.W."/>
            <person name="Higgins S."/>
            <person name="Loffler F."/>
        </authorList>
    </citation>
    <scope>NUCLEOTIDE SEQUENCE</scope>
</reference>
<comment type="subcellular location">
    <subcellularLocation>
        <location evidence="1">Cell membrane</location>
        <topology evidence="1">Multi-pass membrane protein</topology>
    </subcellularLocation>
</comment>
<comment type="catalytic activity">
    <reaction evidence="11">
        <text>di-trans,octa-cis-undecaprenyl diphosphate + H2O = di-trans,octa-cis-undecaprenyl phosphate + phosphate + H(+)</text>
        <dbReference type="Rhea" id="RHEA:28094"/>
        <dbReference type="ChEBI" id="CHEBI:15377"/>
        <dbReference type="ChEBI" id="CHEBI:15378"/>
        <dbReference type="ChEBI" id="CHEBI:43474"/>
        <dbReference type="ChEBI" id="CHEBI:58405"/>
        <dbReference type="ChEBI" id="CHEBI:60392"/>
        <dbReference type="EC" id="3.6.1.27"/>
    </reaction>
</comment>
<evidence type="ECO:0000256" key="5">
    <source>
        <dbReference type="ARBA" id="ARBA00022475"/>
    </source>
</evidence>
<feature type="transmembrane region" description="Helical" evidence="12">
    <location>
        <begin position="211"/>
        <end position="232"/>
    </location>
</feature>
<keyword evidence="6 12" id="KW-0812">Transmembrane</keyword>
<dbReference type="PANTHER" id="PTHR30622">
    <property type="entry name" value="UNDECAPRENYL-DIPHOSPHATASE"/>
    <property type="match status" value="1"/>
</dbReference>
<evidence type="ECO:0000256" key="12">
    <source>
        <dbReference type="SAM" id="Phobius"/>
    </source>
</evidence>
<evidence type="ECO:0000313" key="13">
    <source>
        <dbReference type="EMBL" id="MPM74711.1"/>
    </source>
</evidence>
<dbReference type="PANTHER" id="PTHR30622:SF3">
    <property type="entry name" value="UNDECAPRENYL-DIPHOSPHATASE"/>
    <property type="match status" value="1"/>
</dbReference>
<feature type="transmembrane region" description="Helical" evidence="12">
    <location>
        <begin position="74"/>
        <end position="93"/>
    </location>
</feature>
<evidence type="ECO:0000256" key="11">
    <source>
        <dbReference type="ARBA" id="ARBA00047594"/>
    </source>
</evidence>
<evidence type="ECO:0000256" key="8">
    <source>
        <dbReference type="ARBA" id="ARBA00022989"/>
    </source>
</evidence>
<dbReference type="GO" id="GO:0005886">
    <property type="term" value="C:plasma membrane"/>
    <property type="evidence" value="ECO:0007669"/>
    <property type="project" value="UniProtKB-SubCell"/>
</dbReference>
<dbReference type="EC" id="3.6.1.27" evidence="3"/>
<sequence length="259" mass="28933">MTSMNIFQAFILSLVEGITEFLPISSTGHMILASELLGVEQSEFAKSFEIIIQFGAILSVVFLYFQRILRNRKFWPQIIAAFIPTGVIGFLGYKLIKTFLLGNSWVVVASLFFGGLLMLLLENYFEKQQSEKKDLEAMTLTDALMVGTFQNFAVIPGVSRSMSTIFAGLWRGLNRKAAVEFSFILAIPTMAAATGYDLLKSGMNFSGQEFQLLAVGFVGAFLSAFAAVKYFLKFVEKHSFRGFAYYRIILAILFALFVL</sequence>
<evidence type="ECO:0000256" key="2">
    <source>
        <dbReference type="ARBA" id="ARBA00010621"/>
    </source>
</evidence>
<gene>
    <name evidence="13" type="primary">uppP_39</name>
    <name evidence="13" type="ORF">SDC9_121700</name>
</gene>
<dbReference type="NCBIfam" id="TIGR00753">
    <property type="entry name" value="undec_PP_bacA"/>
    <property type="match status" value="1"/>
</dbReference>
<keyword evidence="8 12" id="KW-1133">Transmembrane helix</keyword>
<evidence type="ECO:0000256" key="9">
    <source>
        <dbReference type="ARBA" id="ARBA00023136"/>
    </source>
</evidence>
<comment type="similarity">
    <text evidence="2">Belongs to the UppP family.</text>
</comment>
<feature type="transmembrane region" description="Helical" evidence="12">
    <location>
        <begin position="178"/>
        <end position="199"/>
    </location>
</feature>
<evidence type="ECO:0000256" key="7">
    <source>
        <dbReference type="ARBA" id="ARBA00022801"/>
    </source>
</evidence>
<feature type="transmembrane region" description="Helical" evidence="12">
    <location>
        <begin position="238"/>
        <end position="258"/>
    </location>
</feature>
<feature type="transmembrane region" description="Helical" evidence="12">
    <location>
        <begin position="105"/>
        <end position="125"/>
    </location>
</feature>
<keyword evidence="5" id="KW-1003">Cell membrane</keyword>
<dbReference type="EMBL" id="VSSQ01026150">
    <property type="protein sequence ID" value="MPM74711.1"/>
    <property type="molecule type" value="Genomic_DNA"/>
</dbReference>
<proteinExistence type="inferred from homology"/>
<evidence type="ECO:0000256" key="10">
    <source>
        <dbReference type="ARBA" id="ARBA00032707"/>
    </source>
</evidence>
<evidence type="ECO:0000256" key="3">
    <source>
        <dbReference type="ARBA" id="ARBA00012374"/>
    </source>
</evidence>
<accession>A0A645CCS5</accession>
<evidence type="ECO:0000256" key="1">
    <source>
        <dbReference type="ARBA" id="ARBA00004651"/>
    </source>
</evidence>
<dbReference type="GO" id="GO:0050380">
    <property type="term" value="F:undecaprenyl-diphosphatase activity"/>
    <property type="evidence" value="ECO:0007669"/>
    <property type="project" value="UniProtKB-EC"/>
</dbReference>
<dbReference type="HAMAP" id="MF_01006">
    <property type="entry name" value="Undec_diphosphatase"/>
    <property type="match status" value="1"/>
</dbReference>
<dbReference type="NCBIfam" id="NF001390">
    <property type="entry name" value="PRK00281.1-4"/>
    <property type="match status" value="1"/>
</dbReference>
<dbReference type="InterPro" id="IPR003824">
    <property type="entry name" value="UppP"/>
</dbReference>
<dbReference type="Pfam" id="PF02673">
    <property type="entry name" value="BacA"/>
    <property type="match status" value="1"/>
</dbReference>
<name>A0A645CCS5_9ZZZZ</name>
<keyword evidence="7 13" id="KW-0378">Hydrolase</keyword>
<feature type="transmembrane region" description="Helical" evidence="12">
    <location>
        <begin position="47"/>
        <end position="65"/>
    </location>
</feature>
<dbReference type="AlphaFoldDB" id="A0A645CCS5"/>
<comment type="caution">
    <text evidence="13">The sequence shown here is derived from an EMBL/GenBank/DDBJ whole genome shotgun (WGS) entry which is preliminary data.</text>
</comment>
<keyword evidence="9 12" id="KW-0472">Membrane</keyword>
<protein>
    <recommendedName>
        <fullName evidence="4">Undecaprenyl-diphosphatase</fullName>
        <ecNumber evidence="3">3.6.1.27</ecNumber>
    </recommendedName>
    <alternativeName>
        <fullName evidence="10">Undecaprenyl pyrophosphate phosphatase</fullName>
    </alternativeName>
</protein>
<evidence type="ECO:0000256" key="4">
    <source>
        <dbReference type="ARBA" id="ARBA00021581"/>
    </source>
</evidence>
<organism evidence="13">
    <name type="scientific">bioreactor metagenome</name>
    <dbReference type="NCBI Taxonomy" id="1076179"/>
    <lineage>
        <taxon>unclassified sequences</taxon>
        <taxon>metagenomes</taxon>
        <taxon>ecological metagenomes</taxon>
    </lineage>
</organism>